<dbReference type="InterPro" id="IPR051158">
    <property type="entry name" value="Metallophosphoesterase_sf"/>
</dbReference>
<keyword evidence="4" id="KW-1185">Reference proteome</keyword>
<gene>
    <name evidence="3" type="ORF">FSP39_004007</name>
</gene>
<dbReference type="PANTHER" id="PTHR31302">
    <property type="entry name" value="TRANSMEMBRANE PROTEIN WITH METALLOPHOSPHOESTERASE DOMAIN-RELATED"/>
    <property type="match status" value="1"/>
</dbReference>
<feature type="transmembrane region" description="Helical" evidence="1">
    <location>
        <begin position="115"/>
        <end position="140"/>
    </location>
</feature>
<dbReference type="SUPFAM" id="SSF56300">
    <property type="entry name" value="Metallo-dependent phosphatases"/>
    <property type="match status" value="1"/>
</dbReference>
<dbReference type="GO" id="GO:0016787">
    <property type="term" value="F:hydrolase activity"/>
    <property type="evidence" value="ECO:0007669"/>
    <property type="project" value="InterPro"/>
</dbReference>
<dbReference type="PANTHER" id="PTHR31302:SF0">
    <property type="entry name" value="TRANSMEMBRANE PROTEIN WITH METALLOPHOSPHOESTERASE DOMAIN"/>
    <property type="match status" value="1"/>
</dbReference>
<feature type="domain" description="Calcineurin-like phosphoesterase" evidence="2">
    <location>
        <begin position="193"/>
        <end position="367"/>
    </location>
</feature>
<dbReference type="Pfam" id="PF00149">
    <property type="entry name" value="Metallophos"/>
    <property type="match status" value="1"/>
</dbReference>
<feature type="transmembrane region" description="Helical" evidence="1">
    <location>
        <begin position="152"/>
        <end position="169"/>
    </location>
</feature>
<comment type="caution">
    <text evidence="3">The sequence shown here is derived from an EMBL/GenBank/DDBJ whole genome shotgun (WGS) entry which is preliminary data.</text>
</comment>
<organism evidence="3 4">
    <name type="scientific">Pinctada imbricata</name>
    <name type="common">Atlantic pearl-oyster</name>
    <name type="synonym">Pinctada martensii</name>
    <dbReference type="NCBI Taxonomy" id="66713"/>
    <lineage>
        <taxon>Eukaryota</taxon>
        <taxon>Metazoa</taxon>
        <taxon>Spiralia</taxon>
        <taxon>Lophotrochozoa</taxon>
        <taxon>Mollusca</taxon>
        <taxon>Bivalvia</taxon>
        <taxon>Autobranchia</taxon>
        <taxon>Pteriomorphia</taxon>
        <taxon>Pterioida</taxon>
        <taxon>Pterioidea</taxon>
        <taxon>Pteriidae</taxon>
        <taxon>Pinctada</taxon>
    </lineage>
</organism>
<proteinExistence type="predicted"/>
<keyword evidence="1" id="KW-0472">Membrane</keyword>
<dbReference type="InterPro" id="IPR004843">
    <property type="entry name" value="Calcineurin-like_PHP"/>
</dbReference>
<keyword evidence="1" id="KW-0812">Transmembrane</keyword>
<feature type="transmembrane region" description="Helical" evidence="1">
    <location>
        <begin position="78"/>
        <end position="95"/>
    </location>
</feature>
<evidence type="ECO:0000313" key="3">
    <source>
        <dbReference type="EMBL" id="KAK3085476.1"/>
    </source>
</evidence>
<dbReference type="EMBL" id="VSWD01000012">
    <property type="protein sequence ID" value="KAK3085476.1"/>
    <property type="molecule type" value="Genomic_DNA"/>
</dbReference>
<keyword evidence="1" id="KW-1133">Transmembrane helix</keyword>
<protein>
    <recommendedName>
        <fullName evidence="2">Calcineurin-like phosphoesterase domain-containing protein</fullName>
    </recommendedName>
</protein>
<dbReference type="CDD" id="cd07385">
    <property type="entry name" value="MPP_YkuE_C"/>
    <property type="match status" value="1"/>
</dbReference>
<reference evidence="3" key="1">
    <citation type="submission" date="2019-08" db="EMBL/GenBank/DDBJ databases">
        <title>The improved chromosome-level genome for the pearl oyster Pinctada fucata martensii using PacBio sequencing and Hi-C.</title>
        <authorList>
            <person name="Zheng Z."/>
        </authorList>
    </citation>
    <scope>NUCLEOTIDE SEQUENCE</scope>
    <source>
        <strain evidence="3">ZZ-2019</strain>
        <tissue evidence="3">Adductor muscle</tissue>
    </source>
</reference>
<dbReference type="Gene3D" id="3.60.21.10">
    <property type="match status" value="1"/>
</dbReference>
<accession>A0AA88XHI1</accession>
<evidence type="ECO:0000259" key="2">
    <source>
        <dbReference type="Pfam" id="PF00149"/>
    </source>
</evidence>
<evidence type="ECO:0000313" key="4">
    <source>
        <dbReference type="Proteomes" id="UP001186944"/>
    </source>
</evidence>
<evidence type="ECO:0000256" key="1">
    <source>
        <dbReference type="SAM" id="Phobius"/>
    </source>
</evidence>
<sequence>MPRKLLYLVAAVVGLIGIAYAQIWILSLDFITRGKILRAQVVLVIQSFLCVGDYVVWKNIADAFDKHRDQSSYKGKNRIWRCILLIHTLLVHLSYMSNVFLVRTEPSIIAMGGYLFLAAQVQLITSLVIFYFLNLFLKFIKRVPVSKSRKTVISVFYAIVAVTFGHLHAQSPPIIKSVQIPIQGLPLSLDGFTITQISDIHLGPTVGKSHFQRIINLLNPLQSDIVVITGDLVDGPVNKLQESVSIINNIQAKHGTYYVTGNHEYYTMDTQNWLKYLSDQGVNVLHNSNKRIPHNAPQSEQLCIVGTDDLEADRIRYEGHGFQLDKAIRGCTDTDTVLLLAHQPQAAYTALHSGHKIDAVLSGHTHGGQMFPLIIGAYLLNPFYVGLYRHGNSHVYVSQGTVYWGMPVRIFTQHEITRITLVKDKL</sequence>
<dbReference type="InterPro" id="IPR029052">
    <property type="entry name" value="Metallo-depent_PP-like"/>
</dbReference>
<feature type="transmembrane region" description="Helical" evidence="1">
    <location>
        <begin position="37"/>
        <end position="57"/>
    </location>
</feature>
<dbReference type="Proteomes" id="UP001186944">
    <property type="component" value="Unassembled WGS sequence"/>
</dbReference>
<dbReference type="AlphaFoldDB" id="A0AA88XHI1"/>
<name>A0AA88XHI1_PINIB</name>